<feature type="transmembrane region" description="Helical" evidence="7">
    <location>
        <begin position="137"/>
        <end position="157"/>
    </location>
</feature>
<dbReference type="InterPro" id="IPR011701">
    <property type="entry name" value="MFS"/>
</dbReference>
<feature type="transmembrane region" description="Helical" evidence="7">
    <location>
        <begin position="362"/>
        <end position="383"/>
    </location>
</feature>
<dbReference type="EMBL" id="KV878211">
    <property type="protein sequence ID" value="OJJ37059.1"/>
    <property type="molecule type" value="Genomic_DNA"/>
</dbReference>
<feature type="transmembrane region" description="Helical" evidence="7">
    <location>
        <begin position="311"/>
        <end position="328"/>
    </location>
</feature>
<keyword evidence="3 7" id="KW-0812">Transmembrane</keyword>
<dbReference type="InterPro" id="IPR020846">
    <property type="entry name" value="MFS_dom"/>
</dbReference>
<sequence>MEEKESIPTKYDDALDYLQTHSQDVDSIDLPALRRKVDYRIIPFMFGCFFLQSLDKMLLNYAGVMGLKTDLNLTGNDFSNTATWLNIACLIAEIPNVYFLQKAPPAKWLGLNILLWGTVVAASAATTSYTTLLTARIFLGFFEATLGPSLMLLSSQYYTRDEQSLRFTFWYLGLGLAQIIGGVISFGFQYVRHASMAGWRLMFLVLGVVTAAVGGLIVLFMPDTPMKASWLAEGEKVALLKHVSVNQTGVRNSNVGFCWRQIWEAVLDVQIWLWLLIATLSTITSGVVATYSTTLIANFGFSPPHAALLNTPSGLVSMIFTLLVGTGIRRTAHRWLYIIATSLPAITGGCLLAFLSESNKPGMLIVVYLVNSAVAVYPIILQWAAANCAGATKRAFTGPLVAAGFSAGQIIGPQTFQARDAPGYKPAKVVVVGVNASVAVVAGVLVGYYVWENRRRDKVKDEVDEVDARWAGLTDKENRAFRYVY</sequence>
<reference evidence="10" key="1">
    <citation type="journal article" date="2017" name="Genome Biol.">
        <title>Comparative genomics reveals high biological diversity and specific adaptations in the industrially and medically important fungal genus Aspergillus.</title>
        <authorList>
            <person name="de Vries R.P."/>
            <person name="Riley R."/>
            <person name="Wiebenga A."/>
            <person name="Aguilar-Osorio G."/>
            <person name="Amillis S."/>
            <person name="Uchima C.A."/>
            <person name="Anderluh G."/>
            <person name="Asadollahi M."/>
            <person name="Askin M."/>
            <person name="Barry K."/>
            <person name="Battaglia E."/>
            <person name="Bayram O."/>
            <person name="Benocci T."/>
            <person name="Braus-Stromeyer S.A."/>
            <person name="Caldana C."/>
            <person name="Canovas D."/>
            <person name="Cerqueira G.C."/>
            <person name="Chen F."/>
            <person name="Chen W."/>
            <person name="Choi C."/>
            <person name="Clum A."/>
            <person name="Dos Santos R.A."/>
            <person name="Damasio A.R."/>
            <person name="Diallinas G."/>
            <person name="Emri T."/>
            <person name="Fekete E."/>
            <person name="Flipphi M."/>
            <person name="Freyberg S."/>
            <person name="Gallo A."/>
            <person name="Gournas C."/>
            <person name="Habgood R."/>
            <person name="Hainaut M."/>
            <person name="Harispe M.L."/>
            <person name="Henrissat B."/>
            <person name="Hilden K.S."/>
            <person name="Hope R."/>
            <person name="Hossain A."/>
            <person name="Karabika E."/>
            <person name="Karaffa L."/>
            <person name="Karanyi Z."/>
            <person name="Krasevec N."/>
            <person name="Kuo A."/>
            <person name="Kusch H."/>
            <person name="LaButti K."/>
            <person name="Lagendijk E.L."/>
            <person name="Lapidus A."/>
            <person name="Levasseur A."/>
            <person name="Lindquist E."/>
            <person name="Lipzen A."/>
            <person name="Logrieco A.F."/>
            <person name="MacCabe A."/>
            <person name="Maekelae M.R."/>
            <person name="Malavazi I."/>
            <person name="Melin P."/>
            <person name="Meyer V."/>
            <person name="Mielnichuk N."/>
            <person name="Miskei M."/>
            <person name="Molnar A.P."/>
            <person name="Mule G."/>
            <person name="Ngan C.Y."/>
            <person name="Orejas M."/>
            <person name="Orosz E."/>
            <person name="Ouedraogo J.P."/>
            <person name="Overkamp K.M."/>
            <person name="Park H.-S."/>
            <person name="Perrone G."/>
            <person name="Piumi F."/>
            <person name="Punt P.J."/>
            <person name="Ram A.F."/>
            <person name="Ramon A."/>
            <person name="Rauscher S."/>
            <person name="Record E."/>
            <person name="Riano-Pachon D.M."/>
            <person name="Robert V."/>
            <person name="Roehrig J."/>
            <person name="Ruller R."/>
            <person name="Salamov A."/>
            <person name="Salih N.S."/>
            <person name="Samson R.A."/>
            <person name="Sandor E."/>
            <person name="Sanguinetti M."/>
            <person name="Schuetze T."/>
            <person name="Sepcic K."/>
            <person name="Shelest E."/>
            <person name="Sherlock G."/>
            <person name="Sophianopoulou V."/>
            <person name="Squina F.M."/>
            <person name="Sun H."/>
            <person name="Susca A."/>
            <person name="Todd R.B."/>
            <person name="Tsang A."/>
            <person name="Unkles S.E."/>
            <person name="van de Wiele N."/>
            <person name="van Rossen-Uffink D."/>
            <person name="Oliveira J.V."/>
            <person name="Vesth T.C."/>
            <person name="Visser J."/>
            <person name="Yu J.-H."/>
            <person name="Zhou M."/>
            <person name="Andersen M.R."/>
            <person name="Archer D.B."/>
            <person name="Baker S.E."/>
            <person name="Benoit I."/>
            <person name="Brakhage A.A."/>
            <person name="Braus G.H."/>
            <person name="Fischer R."/>
            <person name="Frisvad J.C."/>
            <person name="Goldman G.H."/>
            <person name="Houbraken J."/>
            <person name="Oakley B."/>
            <person name="Pocsi I."/>
            <person name="Scazzocchio C."/>
            <person name="Seiboth B."/>
            <person name="vanKuyk P.A."/>
            <person name="Wortman J."/>
            <person name="Dyer P.S."/>
            <person name="Grigoriev I.V."/>
        </authorList>
    </citation>
    <scope>NUCLEOTIDE SEQUENCE [LARGE SCALE GENOMIC DNA]</scope>
    <source>
        <strain evidence="10">DTO 134E9</strain>
    </source>
</reference>
<evidence type="ECO:0000313" key="10">
    <source>
        <dbReference type="Proteomes" id="UP000184383"/>
    </source>
</evidence>
<evidence type="ECO:0000256" key="5">
    <source>
        <dbReference type="ARBA" id="ARBA00023136"/>
    </source>
</evidence>
<keyword evidence="2" id="KW-0813">Transport</keyword>
<organism evidence="9 10">
    <name type="scientific">Aspergillus wentii DTO 134E9</name>
    <dbReference type="NCBI Taxonomy" id="1073089"/>
    <lineage>
        <taxon>Eukaryota</taxon>
        <taxon>Fungi</taxon>
        <taxon>Dikarya</taxon>
        <taxon>Ascomycota</taxon>
        <taxon>Pezizomycotina</taxon>
        <taxon>Eurotiomycetes</taxon>
        <taxon>Eurotiomycetidae</taxon>
        <taxon>Eurotiales</taxon>
        <taxon>Aspergillaceae</taxon>
        <taxon>Aspergillus</taxon>
        <taxon>Aspergillus subgen. Cremei</taxon>
    </lineage>
</organism>
<dbReference type="GO" id="GO:0016020">
    <property type="term" value="C:membrane"/>
    <property type="evidence" value="ECO:0007669"/>
    <property type="project" value="UniProtKB-SubCell"/>
</dbReference>
<dbReference type="VEuPathDB" id="FungiDB:ASPWEDRAFT_108977"/>
<keyword evidence="4 7" id="KW-1133">Transmembrane helix</keyword>
<comment type="similarity">
    <text evidence="6">Belongs to the major facilitator superfamily. Allantoate permease family.</text>
</comment>
<dbReference type="AlphaFoldDB" id="A0A1L9RQ55"/>
<dbReference type="Gene3D" id="1.20.1250.20">
    <property type="entry name" value="MFS general substrate transporter like domains"/>
    <property type="match status" value="2"/>
</dbReference>
<dbReference type="InterPro" id="IPR036259">
    <property type="entry name" value="MFS_trans_sf"/>
</dbReference>
<dbReference type="GeneID" id="63743891"/>
<evidence type="ECO:0000313" key="9">
    <source>
        <dbReference type="EMBL" id="OJJ37059.1"/>
    </source>
</evidence>
<feature type="transmembrane region" description="Helical" evidence="7">
    <location>
        <begin position="335"/>
        <end position="356"/>
    </location>
</feature>
<gene>
    <name evidence="9" type="ORF">ASPWEDRAFT_108977</name>
</gene>
<dbReference type="PANTHER" id="PTHR43791">
    <property type="entry name" value="PERMEASE-RELATED"/>
    <property type="match status" value="1"/>
</dbReference>
<evidence type="ECO:0000256" key="2">
    <source>
        <dbReference type="ARBA" id="ARBA00022448"/>
    </source>
</evidence>
<feature type="transmembrane region" description="Helical" evidence="7">
    <location>
        <begin position="395"/>
        <end position="412"/>
    </location>
</feature>
<keyword evidence="10" id="KW-1185">Reference proteome</keyword>
<keyword evidence="5 7" id="KW-0472">Membrane</keyword>
<evidence type="ECO:0000256" key="3">
    <source>
        <dbReference type="ARBA" id="ARBA00022692"/>
    </source>
</evidence>
<dbReference type="Proteomes" id="UP000184383">
    <property type="component" value="Unassembled WGS sequence"/>
</dbReference>
<proteinExistence type="inferred from homology"/>
<comment type="subcellular location">
    <subcellularLocation>
        <location evidence="1">Membrane</location>
        <topology evidence="1">Multi-pass membrane protein</topology>
    </subcellularLocation>
</comment>
<feature type="transmembrane region" description="Helical" evidence="7">
    <location>
        <begin position="169"/>
        <end position="191"/>
    </location>
</feature>
<feature type="transmembrane region" description="Helical" evidence="7">
    <location>
        <begin position="432"/>
        <end position="451"/>
    </location>
</feature>
<dbReference type="PROSITE" id="PS50850">
    <property type="entry name" value="MFS"/>
    <property type="match status" value="1"/>
</dbReference>
<dbReference type="RefSeq" id="XP_040690735.1">
    <property type="nucleotide sequence ID" value="XM_040828043.1"/>
</dbReference>
<evidence type="ECO:0000259" key="8">
    <source>
        <dbReference type="PROSITE" id="PS50850"/>
    </source>
</evidence>
<dbReference type="FunFam" id="1.20.1250.20:FF:000064">
    <property type="entry name" value="MFS allantoate transporter"/>
    <property type="match status" value="1"/>
</dbReference>
<evidence type="ECO:0000256" key="7">
    <source>
        <dbReference type="SAM" id="Phobius"/>
    </source>
</evidence>
<feature type="transmembrane region" description="Helical" evidence="7">
    <location>
        <begin position="197"/>
        <end position="221"/>
    </location>
</feature>
<feature type="domain" description="Major facilitator superfamily (MFS) profile" evidence="8">
    <location>
        <begin position="41"/>
        <end position="454"/>
    </location>
</feature>
<feature type="transmembrane region" description="Helical" evidence="7">
    <location>
        <begin position="113"/>
        <end position="131"/>
    </location>
</feature>
<evidence type="ECO:0000256" key="6">
    <source>
        <dbReference type="ARBA" id="ARBA00037968"/>
    </source>
</evidence>
<feature type="transmembrane region" description="Helical" evidence="7">
    <location>
        <begin position="271"/>
        <end position="291"/>
    </location>
</feature>
<dbReference type="Pfam" id="PF07690">
    <property type="entry name" value="MFS_1"/>
    <property type="match status" value="1"/>
</dbReference>
<evidence type="ECO:0000256" key="1">
    <source>
        <dbReference type="ARBA" id="ARBA00004141"/>
    </source>
</evidence>
<evidence type="ECO:0000256" key="4">
    <source>
        <dbReference type="ARBA" id="ARBA00022989"/>
    </source>
</evidence>
<dbReference type="OrthoDB" id="6730379at2759"/>
<accession>A0A1L9RQ55</accession>
<name>A0A1L9RQ55_ASPWE</name>
<protein>
    <recommendedName>
        <fullName evidence="8">Major facilitator superfamily (MFS) profile domain-containing protein</fullName>
    </recommendedName>
</protein>
<dbReference type="SUPFAM" id="SSF103473">
    <property type="entry name" value="MFS general substrate transporter"/>
    <property type="match status" value="1"/>
</dbReference>
<dbReference type="GO" id="GO:0022857">
    <property type="term" value="F:transmembrane transporter activity"/>
    <property type="evidence" value="ECO:0007669"/>
    <property type="project" value="InterPro"/>
</dbReference>
<dbReference type="PANTHER" id="PTHR43791:SF40">
    <property type="entry name" value="THIAMINE PATHWAY TRANSPORTER THI73"/>
    <property type="match status" value="1"/>
</dbReference>